<dbReference type="Pfam" id="PF13360">
    <property type="entry name" value="PQQ_2"/>
    <property type="match status" value="1"/>
</dbReference>
<name>A0A0G1UBW3_9BACT</name>
<feature type="chain" id="PRO_5002540047" evidence="2">
    <location>
        <begin position="26"/>
        <end position="996"/>
    </location>
</feature>
<dbReference type="SUPFAM" id="SSF50998">
    <property type="entry name" value="Quinoprotein alcohol dehydrogenase-like"/>
    <property type="match status" value="1"/>
</dbReference>
<evidence type="ECO:0000259" key="3">
    <source>
        <dbReference type="Pfam" id="PF13360"/>
    </source>
</evidence>
<dbReference type="Proteomes" id="UP000034364">
    <property type="component" value="Unassembled WGS sequence"/>
</dbReference>
<evidence type="ECO:0000313" key="4">
    <source>
        <dbReference type="EMBL" id="KKU63608.1"/>
    </source>
</evidence>
<dbReference type="EMBL" id="LCNV01000020">
    <property type="protein sequence ID" value="KKU63608.1"/>
    <property type="molecule type" value="Genomic_DNA"/>
</dbReference>
<feature type="region of interest" description="Disordered" evidence="1">
    <location>
        <begin position="916"/>
        <end position="949"/>
    </location>
</feature>
<proteinExistence type="predicted"/>
<evidence type="ECO:0000256" key="1">
    <source>
        <dbReference type="SAM" id="MobiDB-lite"/>
    </source>
</evidence>
<sequence length="996" mass="108524">MITSKRTLGLIIAVLILVTAGGVHAQVAGDIPWATAGANAQRTSWTSNEAGGALKALWVKRIVPYVSQKVQPVGAENMVFLSTARGVYAFDADTGAQKWVYITEMPIGHSPTYHAGILYAAGLDRKVHAINVLNGTKKWVFDASPEGGAGFSTSPLFAENTIFAGSRDGNMYALDAATGAKKWKYKIEGTGPILFSAAYANSKIFFGAQDGNAYALTTGGALSWKVKLPGMGFISWWPVIYNDKVIFTRTEEQRNTSNDFTGGKDFGYERDTIIGGSNSDNPAGQVVTHTIGSQTKVADVKTNPNMPTTIPNYFENNPHQRNVFILNQTNGVEINFDIDNDGKTDAVPVLRSVQDWVTAYPPVLSGYNSQNILYFRTPLFQNDAFPGSRATGWEYGSSYLSLVVSKHFGQSLAWPLDEYTGLSGGGRYIYWNLCCDRFVGSTDISKSNTAYPLLDTSRQWRHLTGKIGENSGDLPTNYFEQAKKFFWNDPSASDGGGRFYMSHGDNLGPTIYDGKMYVIRSNALIAFAPNGLGADAPMSDAVAPTSLGEPAGTPPISQLVNILESEVQKMINAGHLKPGYGIVGNFDQHMQSKLGDQLLDYWHAPGDIHYVLTRALPYLSAGLKTQVKTYLTNEFNVFPPYQYSHIGWKDGKFRDSFSYPPGMGAIIATKGPSTSTIWEGMWNWPPQQMYAMWLYAKENPSQAATIFNSAKSKLSAGRPAYCSPNCPAMWPQAVNGLIAGYKGYVELAKLAGQPSSVYGPYETTLSSLLAERKNNFQINLVQTLGTTGTNNAANYYATLIQAWNFIFLTPELGDYLNINIKSTVQSAINQFTKGIACPTTSGVYCAYIPMWFEAMNREVQGEGAASPYQQTHALFQAKALILKEGYNELAKYLDAPMMVGDLYYIDNLIVTIQASSNPPPPVTSTPTPPISSTKTPTPPAGKPGDANGDGKVDGSDYLVWVFNYGQNVSGPSKGDFNSDGKADGQDYLIWVQNYGI</sequence>
<dbReference type="InterPro" id="IPR011047">
    <property type="entry name" value="Quinoprotein_ADH-like_sf"/>
</dbReference>
<dbReference type="InterPro" id="IPR018391">
    <property type="entry name" value="PQQ_b-propeller_rpt"/>
</dbReference>
<dbReference type="GO" id="GO:0000272">
    <property type="term" value="P:polysaccharide catabolic process"/>
    <property type="evidence" value="ECO:0007669"/>
    <property type="project" value="InterPro"/>
</dbReference>
<dbReference type="PANTHER" id="PTHR34512:SF30">
    <property type="entry name" value="OUTER MEMBRANE PROTEIN ASSEMBLY FACTOR BAMB"/>
    <property type="match status" value="1"/>
</dbReference>
<dbReference type="PROSITE" id="PS00018">
    <property type="entry name" value="EF_HAND_1"/>
    <property type="match status" value="1"/>
</dbReference>
<keyword evidence="2" id="KW-0732">Signal</keyword>
<dbReference type="SMART" id="SM00564">
    <property type="entry name" value="PQQ"/>
    <property type="match status" value="4"/>
</dbReference>
<evidence type="ECO:0000256" key="2">
    <source>
        <dbReference type="SAM" id="SignalP"/>
    </source>
</evidence>
<reference evidence="4 5" key="1">
    <citation type="journal article" date="2015" name="Nature">
        <title>rRNA introns, odd ribosomes, and small enigmatic genomes across a large radiation of phyla.</title>
        <authorList>
            <person name="Brown C.T."/>
            <person name="Hug L.A."/>
            <person name="Thomas B.C."/>
            <person name="Sharon I."/>
            <person name="Castelle C.J."/>
            <person name="Singh A."/>
            <person name="Wilkins M.J."/>
            <person name="Williams K.H."/>
            <person name="Banfield J.F."/>
        </authorList>
    </citation>
    <scope>NUCLEOTIDE SEQUENCE [LARGE SCALE GENOMIC DNA]</scope>
</reference>
<dbReference type="Gene3D" id="1.10.1330.10">
    <property type="entry name" value="Dockerin domain"/>
    <property type="match status" value="1"/>
</dbReference>
<feature type="signal peptide" evidence="2">
    <location>
        <begin position="1"/>
        <end position="25"/>
    </location>
</feature>
<dbReference type="AlphaFoldDB" id="A0A0G1UBW3"/>
<dbReference type="InterPro" id="IPR018247">
    <property type="entry name" value="EF_Hand_1_Ca_BS"/>
</dbReference>
<feature type="domain" description="Pyrrolo-quinoline quinone repeat" evidence="3">
    <location>
        <begin position="57"/>
        <end position="188"/>
    </location>
</feature>
<dbReference type="InterPro" id="IPR002372">
    <property type="entry name" value="PQQ_rpt_dom"/>
</dbReference>
<dbReference type="PANTHER" id="PTHR34512">
    <property type="entry name" value="CELL SURFACE PROTEIN"/>
    <property type="match status" value="1"/>
</dbReference>
<gene>
    <name evidence="4" type="ORF">UX87_C0020G0005</name>
</gene>
<protein>
    <submittedName>
        <fullName evidence="4">Pyrrolo-quinoline quinone</fullName>
    </submittedName>
</protein>
<dbReference type="InterPro" id="IPR036439">
    <property type="entry name" value="Dockerin_dom_sf"/>
</dbReference>
<evidence type="ECO:0000313" key="5">
    <source>
        <dbReference type="Proteomes" id="UP000034364"/>
    </source>
</evidence>
<feature type="compositionally biased region" description="Pro residues" evidence="1">
    <location>
        <begin position="917"/>
        <end position="929"/>
    </location>
</feature>
<dbReference type="InterPro" id="IPR015943">
    <property type="entry name" value="WD40/YVTN_repeat-like_dom_sf"/>
</dbReference>
<organism evidence="4 5">
    <name type="scientific">Candidatus Amesbacteria bacterium GW2011_GWA1_47_16</name>
    <dbReference type="NCBI Taxonomy" id="1618353"/>
    <lineage>
        <taxon>Bacteria</taxon>
        <taxon>Candidatus Amesiibacteriota</taxon>
    </lineage>
</organism>
<dbReference type="Gene3D" id="2.130.10.10">
    <property type="entry name" value="YVTN repeat-like/Quinoprotein amine dehydrogenase"/>
    <property type="match status" value="1"/>
</dbReference>
<dbReference type="SUPFAM" id="SSF63446">
    <property type="entry name" value="Type I dockerin domain"/>
    <property type="match status" value="1"/>
</dbReference>
<comment type="caution">
    <text evidence="4">The sequence shown here is derived from an EMBL/GenBank/DDBJ whole genome shotgun (WGS) entry which is preliminary data.</text>
</comment>
<accession>A0A0G1UBW3</accession>